<dbReference type="Gene3D" id="3.30.310.50">
    <property type="entry name" value="Alpha-D-phosphohexomutase, C-terminal domain"/>
    <property type="match status" value="1"/>
</dbReference>
<feature type="binding site" evidence="14">
    <location>
        <position position="321"/>
    </location>
    <ligand>
        <name>Mg(2+)</name>
        <dbReference type="ChEBI" id="CHEBI:18420"/>
    </ligand>
</feature>
<dbReference type="GO" id="GO:0000287">
    <property type="term" value="F:magnesium ion binding"/>
    <property type="evidence" value="ECO:0007669"/>
    <property type="project" value="InterPro"/>
</dbReference>
<comment type="cofactor">
    <cofactor evidence="11 14">
        <name>Mg(2+)</name>
        <dbReference type="ChEBI" id="CHEBI:18420"/>
    </cofactor>
    <text evidence="11 14">Binds 1 Mg(2+) ion per subunit.</text>
</comment>
<keyword evidence="8 11" id="KW-0413">Isomerase</keyword>
<evidence type="ECO:0000256" key="12">
    <source>
        <dbReference type="PIRSR" id="PIRSR016408-1"/>
    </source>
</evidence>
<dbReference type="Gene3D" id="3.40.120.10">
    <property type="entry name" value="Alpha-D-Glucose-1,6-Bisphosphate, subunit A, domain 3"/>
    <property type="match status" value="2"/>
</dbReference>
<feature type="active site" description="Phosphoserine intermediate" evidence="12">
    <location>
        <position position="74"/>
    </location>
</feature>
<dbReference type="Pfam" id="PF21405">
    <property type="entry name" value="AMG1_II"/>
    <property type="match status" value="1"/>
</dbReference>
<dbReference type="PANTHER" id="PTHR45955:SF1">
    <property type="entry name" value="PHOSPHOACETYLGLUCOSAMINE MUTASE"/>
    <property type="match status" value="1"/>
</dbReference>
<dbReference type="PANTHER" id="PTHR45955">
    <property type="entry name" value="PHOSPHOACETYLGLUCOSAMINE MUTASE"/>
    <property type="match status" value="1"/>
</dbReference>
<evidence type="ECO:0000256" key="6">
    <source>
        <dbReference type="ARBA" id="ARBA00022723"/>
    </source>
</evidence>
<dbReference type="InterPro" id="IPR016657">
    <property type="entry name" value="PAGM"/>
</dbReference>
<dbReference type="InterPro" id="IPR036900">
    <property type="entry name" value="A-D-PHexomutase_C_sf"/>
</dbReference>
<dbReference type="PROSITE" id="PS00710">
    <property type="entry name" value="PGM_PMM"/>
    <property type="match status" value="1"/>
</dbReference>
<organism evidence="19">
    <name type="scientific">Aceria tosichella</name>
    <name type="common">wheat curl mite</name>
    <dbReference type="NCBI Taxonomy" id="561515"/>
    <lineage>
        <taxon>Eukaryota</taxon>
        <taxon>Metazoa</taxon>
        <taxon>Ecdysozoa</taxon>
        <taxon>Arthropoda</taxon>
        <taxon>Chelicerata</taxon>
        <taxon>Arachnida</taxon>
        <taxon>Acari</taxon>
        <taxon>Acariformes</taxon>
        <taxon>Trombidiformes</taxon>
        <taxon>Prostigmata</taxon>
        <taxon>Eupodina</taxon>
        <taxon>Eriophyoidea</taxon>
        <taxon>Eriophyidae</taxon>
        <taxon>Eriophyinae</taxon>
        <taxon>Aceriini</taxon>
        <taxon>Aceria</taxon>
    </lineage>
</organism>
<dbReference type="InterPro" id="IPR016055">
    <property type="entry name" value="A-D-PHexomutase_a/b/a-I/II/III"/>
</dbReference>
<protein>
    <recommendedName>
        <fullName evidence="4 11">Phosphoacetylglucosamine mutase</fullName>
        <shortName evidence="11">PAGM</shortName>
        <ecNumber evidence="4 11">5.4.2.3</ecNumber>
    </recommendedName>
    <alternativeName>
        <fullName evidence="10 11">Acetylglucosamine phosphomutase</fullName>
    </alternativeName>
    <alternativeName>
        <fullName evidence="9 11">N-acetylglucosamine-phosphate mutase</fullName>
    </alternativeName>
</protein>
<dbReference type="GO" id="GO:0006048">
    <property type="term" value="P:UDP-N-acetylglucosamine biosynthetic process"/>
    <property type="evidence" value="ECO:0007669"/>
    <property type="project" value="UniProtKB-UniRule"/>
</dbReference>
<evidence type="ECO:0000256" key="14">
    <source>
        <dbReference type="PIRSR" id="PIRSR016408-3"/>
    </source>
</evidence>
<evidence type="ECO:0000256" key="1">
    <source>
        <dbReference type="ARBA" id="ARBA00000558"/>
    </source>
</evidence>
<feature type="binding site" evidence="13">
    <location>
        <begin position="418"/>
        <end position="420"/>
    </location>
    <ligand>
        <name>substrate</name>
    </ligand>
</feature>
<evidence type="ECO:0000256" key="7">
    <source>
        <dbReference type="ARBA" id="ARBA00022842"/>
    </source>
</evidence>
<dbReference type="InterPro" id="IPR016066">
    <property type="entry name" value="A-D-PHexomutase_CS"/>
</dbReference>
<evidence type="ECO:0000313" key="19">
    <source>
        <dbReference type="EMBL" id="MDE45045.1"/>
    </source>
</evidence>
<feature type="domain" description="Alpha-D-phosphohexomutase alpha/beta/alpha" evidence="16">
    <location>
        <begin position="64"/>
        <end position="104"/>
    </location>
</feature>
<evidence type="ECO:0000259" key="15">
    <source>
        <dbReference type="Pfam" id="PF00408"/>
    </source>
</evidence>
<evidence type="ECO:0000259" key="17">
    <source>
        <dbReference type="Pfam" id="PF21404"/>
    </source>
</evidence>
<dbReference type="AlphaFoldDB" id="A0A6G1S3H2"/>
<feature type="domain" description="Alpha-D-phosphohexomutase C-terminal" evidence="15">
    <location>
        <begin position="489"/>
        <end position="561"/>
    </location>
</feature>
<dbReference type="SUPFAM" id="SSF53738">
    <property type="entry name" value="Phosphoglucomutase, first 3 domains"/>
    <property type="match status" value="3"/>
</dbReference>
<comment type="pathway">
    <text evidence="2 11">Nucleotide-sugar biosynthesis; UDP-N-acetyl-alpha-D-glucosamine biosynthesis; N-acetyl-alpha-D-glucosamine 1-phosphate from alpha-D-glucosamine 6-phosphate (route I): step 2/2.</text>
</comment>
<dbReference type="GO" id="GO:0004610">
    <property type="term" value="F:phosphoacetylglucosamine mutase activity"/>
    <property type="evidence" value="ECO:0007669"/>
    <property type="project" value="UniProtKB-UniRule"/>
</dbReference>
<evidence type="ECO:0000256" key="4">
    <source>
        <dbReference type="ARBA" id="ARBA00012731"/>
    </source>
</evidence>
<reference evidence="19" key="1">
    <citation type="submission" date="2018-10" db="EMBL/GenBank/DDBJ databases">
        <title>Transcriptome assembly of Aceria tosichella (Wheat curl mite) Type 2.</title>
        <authorList>
            <person name="Scully E.D."/>
            <person name="Geib S.M."/>
            <person name="Palmer N.A."/>
            <person name="Gupta A.K."/>
            <person name="Sarath G."/>
            <person name="Tatineni S."/>
        </authorList>
    </citation>
    <scope>NUCLEOTIDE SEQUENCE</scope>
    <source>
        <strain evidence="19">LincolnNE</strain>
    </source>
</reference>
<feature type="binding site" evidence="13">
    <location>
        <position position="544"/>
    </location>
    <ligand>
        <name>substrate</name>
    </ligand>
</feature>
<dbReference type="InterPro" id="IPR005844">
    <property type="entry name" value="A-D-PHexomutase_a/b/a-I"/>
</dbReference>
<dbReference type="EC" id="5.4.2.3" evidence="4 11"/>
<proteinExistence type="inferred from homology"/>
<dbReference type="FunFam" id="3.30.310.50:FF:000003">
    <property type="entry name" value="Phosphoacetylglucosamine mutase"/>
    <property type="match status" value="1"/>
</dbReference>
<dbReference type="InterPro" id="IPR005843">
    <property type="entry name" value="A-D-PHexomutase_C"/>
</dbReference>
<evidence type="ECO:0000256" key="13">
    <source>
        <dbReference type="PIRSR" id="PIRSR016408-2"/>
    </source>
</evidence>
<evidence type="ECO:0000256" key="2">
    <source>
        <dbReference type="ARBA" id="ARBA00004865"/>
    </source>
</evidence>
<dbReference type="InterPro" id="IPR049023">
    <property type="entry name" value="AMG1_II"/>
</dbReference>
<feature type="binding site" evidence="13">
    <location>
        <begin position="535"/>
        <end position="539"/>
    </location>
    <ligand>
        <name>substrate</name>
    </ligand>
</feature>
<dbReference type="PIRSF" id="PIRSF016408">
    <property type="entry name" value="PAGM"/>
    <property type="match status" value="1"/>
</dbReference>
<evidence type="ECO:0000259" key="16">
    <source>
        <dbReference type="Pfam" id="PF02878"/>
    </source>
</evidence>
<dbReference type="SUPFAM" id="SSF55957">
    <property type="entry name" value="Phosphoglucomutase, C-terminal domain"/>
    <property type="match status" value="1"/>
</dbReference>
<dbReference type="Pfam" id="PF21404">
    <property type="entry name" value="AMG1_III"/>
    <property type="match status" value="1"/>
</dbReference>
<comment type="similarity">
    <text evidence="3 11">Belongs to the phosphohexose mutase family.</text>
</comment>
<feature type="binding site" evidence="14">
    <location>
        <position position="319"/>
    </location>
    <ligand>
        <name>Mg(2+)</name>
        <dbReference type="ChEBI" id="CHEBI:18420"/>
    </ligand>
</feature>
<sequence>MEDMKSLLVSSLSNLTDSKYLLNNQDNIKYIPYGTAGFRGKADEVEHLFLRVGLVAGMISWSQRANVGVMITASHNPVEDNGVKIIGSTGGMLSLEWERIVEEFCNFKAQSIEEVVGKLFSLVELQTLSGAGGDTTTTLVGVKSEPKSSNHGQAFIGCDTRPSSRRLVELTQKGLAAWKIIEYKFMGEITTPALHFIVGQATFEQNNSISSINYYDKLLNGFVALFDGEMQNDEAKQNYDRARLVIDCANGVGSRTMEYLFRGESSLLKKYLPAKLINIGDQKDDILNYECGADYVKTKHLPPRGANELNKRYASLDGDADRVVYSYLKRDFDDSLELVLLDGDKILALYTKYLTDTLRKYHLNESLTLGAIQTAYANGASTDYLKDKLNLSNVDCVDTGVKHLHKRALNYDFGIYFEANGHGTIWVSDKAKKIIEDRGIKELQQLLGILNNYTGDAISDILIVEMILNHYDWDVEQWDELYRDRPNSLIKIKVTDRSLVVTTNAGRTCLKPEGLQAEIDRIVAQFKPGSRSFVRASGTENVVRVYAECDSQEGADQLAQLIGEKVIEYCNK</sequence>
<name>A0A6G1S3H2_9ACAR</name>
<dbReference type="GO" id="GO:0005975">
    <property type="term" value="P:carbohydrate metabolic process"/>
    <property type="evidence" value="ECO:0007669"/>
    <property type="project" value="InterPro"/>
</dbReference>
<evidence type="ECO:0000256" key="9">
    <source>
        <dbReference type="ARBA" id="ARBA00031926"/>
    </source>
</evidence>
<feature type="domain" description="Phosphoacetylglucosamine mutase AMG1" evidence="18">
    <location>
        <begin position="213"/>
        <end position="324"/>
    </location>
</feature>
<dbReference type="EMBL" id="GGYP01000274">
    <property type="protein sequence ID" value="MDE45045.1"/>
    <property type="molecule type" value="Transcribed_RNA"/>
</dbReference>
<keyword evidence="6 11" id="KW-0479">Metal-binding</keyword>
<comment type="function">
    <text evidence="11">Catalyzes the conversion of GlcNAc-6-P into GlcNAc-1-P during the synthesis of uridine diphosphate/UDP-GlcNAc, a sugar nucleotide critical to multiple glycosylation pathways including protein N- and O-glycosylation.</text>
</comment>
<evidence type="ECO:0000256" key="5">
    <source>
        <dbReference type="ARBA" id="ARBA00022553"/>
    </source>
</evidence>
<evidence type="ECO:0000256" key="10">
    <source>
        <dbReference type="ARBA" id="ARBA00032065"/>
    </source>
</evidence>
<dbReference type="CDD" id="cd03086">
    <property type="entry name" value="PGM3"/>
    <property type="match status" value="1"/>
</dbReference>
<dbReference type="InterPro" id="IPR049022">
    <property type="entry name" value="AMG1_III"/>
</dbReference>
<keyword evidence="5" id="KW-0597">Phosphoprotein</keyword>
<feature type="domain" description="Phosphoacetylglucosamine mutase AMG1" evidence="17">
    <location>
        <begin position="342"/>
        <end position="473"/>
    </location>
</feature>
<keyword evidence="7 11" id="KW-0460">Magnesium</keyword>
<dbReference type="Pfam" id="PF00408">
    <property type="entry name" value="PGM_PMM_IV"/>
    <property type="match status" value="1"/>
</dbReference>
<feature type="binding site" description="via phosphate group" evidence="14">
    <location>
        <position position="74"/>
    </location>
    <ligand>
        <name>Mg(2+)</name>
        <dbReference type="ChEBI" id="CHEBI:18420"/>
    </ligand>
</feature>
<accession>A0A6G1S3H2</accession>
<feature type="binding site" evidence="14">
    <location>
        <position position="317"/>
    </location>
    <ligand>
        <name>Mg(2+)</name>
        <dbReference type="ChEBI" id="CHEBI:18420"/>
    </ligand>
</feature>
<evidence type="ECO:0000256" key="3">
    <source>
        <dbReference type="ARBA" id="ARBA00010231"/>
    </source>
</evidence>
<dbReference type="Pfam" id="PF02878">
    <property type="entry name" value="PGM_PMM_I"/>
    <property type="match status" value="1"/>
</dbReference>
<evidence type="ECO:0000256" key="8">
    <source>
        <dbReference type="ARBA" id="ARBA00023235"/>
    </source>
</evidence>
<evidence type="ECO:0000259" key="18">
    <source>
        <dbReference type="Pfam" id="PF21405"/>
    </source>
</evidence>
<comment type="catalytic activity">
    <reaction evidence="1 11">
        <text>N-acetyl-alpha-D-glucosamine 1-phosphate = N-acetyl-D-glucosamine 6-phosphate</text>
        <dbReference type="Rhea" id="RHEA:23804"/>
        <dbReference type="ChEBI" id="CHEBI:57513"/>
        <dbReference type="ChEBI" id="CHEBI:57776"/>
        <dbReference type="EC" id="5.4.2.3"/>
    </reaction>
</comment>
<dbReference type="UniPathway" id="UPA00113">
    <property type="reaction ID" value="UER00530"/>
</dbReference>
<evidence type="ECO:0000256" key="11">
    <source>
        <dbReference type="PIRNR" id="PIRNR016408"/>
    </source>
</evidence>
<gene>
    <name evidence="19" type="ORF">g.8874</name>
</gene>